<evidence type="ECO:0000313" key="3">
    <source>
        <dbReference type="EMBL" id="REH91816.1"/>
    </source>
</evidence>
<organism evidence="3 4">
    <name type="scientific">Staphylococcus felis</name>
    <dbReference type="NCBI Taxonomy" id="46127"/>
    <lineage>
        <taxon>Bacteria</taxon>
        <taxon>Bacillati</taxon>
        <taxon>Bacillota</taxon>
        <taxon>Bacilli</taxon>
        <taxon>Bacillales</taxon>
        <taxon>Staphylococcaceae</taxon>
        <taxon>Staphylococcus</taxon>
    </lineage>
</organism>
<proteinExistence type="predicted"/>
<dbReference type="PANTHER" id="PTHR30349">
    <property type="entry name" value="PHAGE INTEGRASE-RELATED"/>
    <property type="match status" value="1"/>
</dbReference>
<name>A0A3E0IM60_9STAP</name>
<dbReference type="AlphaFoldDB" id="A0A3E0IM60"/>
<protein>
    <submittedName>
        <fullName evidence="3">Integrase</fullName>
    </submittedName>
</protein>
<dbReference type="InterPro" id="IPR011010">
    <property type="entry name" value="DNA_brk_join_enz"/>
</dbReference>
<dbReference type="Proteomes" id="UP000256562">
    <property type="component" value="Unassembled WGS sequence"/>
</dbReference>
<gene>
    <name evidence="3" type="ORF">DOS83_11025</name>
</gene>
<dbReference type="PANTHER" id="PTHR30349:SF64">
    <property type="entry name" value="PROPHAGE INTEGRASE INTD-RELATED"/>
    <property type="match status" value="1"/>
</dbReference>
<dbReference type="GO" id="GO:0006310">
    <property type="term" value="P:DNA recombination"/>
    <property type="evidence" value="ECO:0007669"/>
    <property type="project" value="UniProtKB-KW"/>
</dbReference>
<dbReference type="SUPFAM" id="SSF56349">
    <property type="entry name" value="DNA breaking-rejoining enzymes"/>
    <property type="match status" value="1"/>
</dbReference>
<dbReference type="InterPro" id="IPR002104">
    <property type="entry name" value="Integrase_catalytic"/>
</dbReference>
<dbReference type="Gene3D" id="1.10.443.10">
    <property type="entry name" value="Intergrase catalytic core"/>
    <property type="match status" value="1"/>
</dbReference>
<dbReference type="PROSITE" id="PS51898">
    <property type="entry name" value="TYR_RECOMBINASE"/>
    <property type="match status" value="1"/>
</dbReference>
<dbReference type="InterPro" id="IPR050090">
    <property type="entry name" value="Tyrosine_recombinase_XerCD"/>
</dbReference>
<reference evidence="3 4" key="1">
    <citation type="journal article" date="2018" name="Vet. Microbiol.">
        <title>Characterisation of Staphylococcus felis isolated from cats using whole genome sequencing.</title>
        <authorList>
            <person name="Worthing K."/>
            <person name="Pang S."/>
            <person name="Trott D.J."/>
            <person name="Abraham S."/>
            <person name="Coombs G.W."/>
            <person name="Jordan D."/>
            <person name="McIntyre L."/>
            <person name="Davies M.R."/>
            <person name="Norris J."/>
        </authorList>
    </citation>
    <scope>NUCLEOTIDE SEQUENCE [LARGE SCALE GENOMIC DNA]</scope>
    <source>
        <strain evidence="3 4">F9</strain>
    </source>
</reference>
<dbReference type="Pfam" id="PF00589">
    <property type="entry name" value="Phage_integrase"/>
    <property type="match status" value="1"/>
</dbReference>
<dbReference type="EMBL" id="QKXQ01000519">
    <property type="protein sequence ID" value="REH91816.1"/>
    <property type="molecule type" value="Genomic_DNA"/>
</dbReference>
<comment type="caution">
    <text evidence="3">The sequence shown here is derived from an EMBL/GenBank/DDBJ whole genome shotgun (WGS) entry which is preliminary data.</text>
</comment>
<dbReference type="GO" id="GO:0003677">
    <property type="term" value="F:DNA binding"/>
    <property type="evidence" value="ECO:0007669"/>
    <property type="project" value="InterPro"/>
</dbReference>
<feature type="domain" description="Tyr recombinase" evidence="2">
    <location>
        <begin position="1"/>
        <end position="93"/>
    </location>
</feature>
<evidence type="ECO:0000259" key="2">
    <source>
        <dbReference type="PROSITE" id="PS51898"/>
    </source>
</evidence>
<accession>A0A3E0IM60</accession>
<evidence type="ECO:0000256" key="1">
    <source>
        <dbReference type="ARBA" id="ARBA00023172"/>
    </source>
</evidence>
<sequence>MYNESHDFIFCNALGDPLPRSTTHNTMMHVTGKLLGKENKLSIHKLRHTHATLLLESNVPMKVIQERLGHKTMAVTEQVYSHVTEKMNHKAKENFENFIKGSNIF</sequence>
<keyword evidence="1" id="KW-0233">DNA recombination</keyword>
<dbReference type="GO" id="GO:0015074">
    <property type="term" value="P:DNA integration"/>
    <property type="evidence" value="ECO:0007669"/>
    <property type="project" value="InterPro"/>
</dbReference>
<evidence type="ECO:0000313" key="4">
    <source>
        <dbReference type="Proteomes" id="UP000256562"/>
    </source>
</evidence>
<dbReference type="OrthoDB" id="9803188at2"/>
<dbReference type="InterPro" id="IPR013762">
    <property type="entry name" value="Integrase-like_cat_sf"/>
</dbReference>